<keyword evidence="1" id="KW-0802">TPR repeat</keyword>
<protein>
    <submittedName>
        <fullName evidence="2">Uncharacterized protein</fullName>
    </submittedName>
</protein>
<accession>A0A220UK34</accession>
<dbReference type="EMBL" id="CP022358">
    <property type="protein sequence ID" value="ASK68242.1"/>
    <property type="molecule type" value="Genomic_DNA"/>
</dbReference>
<dbReference type="SMART" id="SM00028">
    <property type="entry name" value="TPR"/>
    <property type="match status" value="1"/>
</dbReference>
<proteinExistence type="predicted"/>
<dbReference type="PROSITE" id="PS50005">
    <property type="entry name" value="TPR"/>
    <property type="match status" value="1"/>
</dbReference>
<dbReference type="SUPFAM" id="SSF48452">
    <property type="entry name" value="TPR-like"/>
    <property type="match status" value="1"/>
</dbReference>
<organism evidence="2 3">
    <name type="scientific">Shewanella bicestrii</name>
    <dbReference type="NCBI Taxonomy" id="2018305"/>
    <lineage>
        <taxon>Bacteria</taxon>
        <taxon>Pseudomonadati</taxon>
        <taxon>Pseudomonadota</taxon>
        <taxon>Gammaproteobacteria</taxon>
        <taxon>Alteromonadales</taxon>
        <taxon>Shewanellaceae</taxon>
        <taxon>Shewanella</taxon>
    </lineage>
</organism>
<keyword evidence="3" id="KW-1185">Reference proteome</keyword>
<evidence type="ECO:0000313" key="3">
    <source>
        <dbReference type="Proteomes" id="UP000198367"/>
    </source>
</evidence>
<dbReference type="AlphaFoldDB" id="A0A220UK34"/>
<dbReference type="InterPro" id="IPR019734">
    <property type="entry name" value="TPR_rpt"/>
</dbReference>
<gene>
    <name evidence="2" type="ORF">CF168_04780</name>
</gene>
<evidence type="ECO:0000256" key="1">
    <source>
        <dbReference type="PROSITE-ProRule" id="PRU00339"/>
    </source>
</evidence>
<dbReference type="Gene3D" id="1.25.40.10">
    <property type="entry name" value="Tetratricopeptide repeat domain"/>
    <property type="match status" value="1"/>
</dbReference>
<evidence type="ECO:0000313" key="2">
    <source>
        <dbReference type="EMBL" id="ASK68242.1"/>
    </source>
</evidence>
<feature type="repeat" description="TPR" evidence="1">
    <location>
        <begin position="66"/>
        <end position="99"/>
    </location>
</feature>
<dbReference type="KEGG" id="sbj:CF168_04780"/>
<name>A0A220UK34_9GAMM</name>
<dbReference type="InterPro" id="IPR011990">
    <property type="entry name" value="TPR-like_helical_dom_sf"/>
</dbReference>
<dbReference type="Proteomes" id="UP000198367">
    <property type="component" value="Chromosome"/>
</dbReference>
<reference evidence="2 3" key="1">
    <citation type="submission" date="2017-07" db="EMBL/GenBank/DDBJ databases">
        <title>Phenotypical and genomic characterization of a clinical isolate of Shewanella bicestrii sp. nov. producing an extended-spectrum beta-lactamase and a new oxacillinase variant.</title>
        <authorList>
            <person name="Jousset A.B."/>
            <person name="Bonnin R.A."/>
            <person name="Girlich D."/>
            <person name="Dabos L."/>
            <person name="Potron A."/>
            <person name="Dortet L."/>
            <person name="Glaser P."/>
            <person name="Naas T."/>
        </authorList>
    </citation>
    <scope>NUCLEOTIDE SEQUENCE [LARGE SCALE GENOMIC DNA]</scope>
    <source>
        <strain evidence="2 3">JAB-1</strain>
    </source>
</reference>
<dbReference type="RefSeq" id="WP_089067154.1">
    <property type="nucleotide sequence ID" value="NZ_CP022358.1"/>
</dbReference>
<sequence length="206" mass="23698">MSSEDWYRNKEWSEEIESKFFEKLKRARRKEQYLRIQACTIASTEPDIALSLLKQYFELNDDFDHAQAYCDMATAYIAKGELENAINSYGKALERESVFPNLKTDAYILYPLVIVENKLSKLYQSANLVLDEHQERLMFPVDHFRWHAAKAIISAESGNTEEAANHAGQAFDAAQIKKSGFRFHQNLGLVGKEYKGLVNELRAIHA</sequence>